<sequence length="178" mass="20510">MKDQGLQKLSAEIIEQRLDELLDAVLSSRRTTVEPAMALAKFNRRQQEFILSWLSVITKTNSELGYQFIRHVPQALIEMERATVEKWIIHAMDVYDRFGLYPASEAFAEVEGFTRDTAREAVSVTLDETARILDHYVRGLSGRTLRIEAGNDSFTDTETVWLPSQIHRYTNKQNNFTL</sequence>
<proteinExistence type="predicted"/>
<accession>A0A382QA61</accession>
<reference evidence="1" key="1">
    <citation type="submission" date="2018-05" db="EMBL/GenBank/DDBJ databases">
        <authorList>
            <person name="Lanie J.A."/>
            <person name="Ng W.-L."/>
            <person name="Kazmierczak K.M."/>
            <person name="Andrzejewski T.M."/>
            <person name="Davidsen T.M."/>
            <person name="Wayne K.J."/>
            <person name="Tettelin H."/>
            <person name="Glass J.I."/>
            <person name="Rusch D."/>
            <person name="Podicherti R."/>
            <person name="Tsui H.-C.T."/>
            <person name="Winkler M.E."/>
        </authorList>
    </citation>
    <scope>NUCLEOTIDE SEQUENCE</scope>
</reference>
<evidence type="ECO:0000313" key="1">
    <source>
        <dbReference type="EMBL" id="SVC81432.1"/>
    </source>
</evidence>
<dbReference type="AlphaFoldDB" id="A0A382QA61"/>
<protein>
    <submittedName>
        <fullName evidence="1">Uncharacterized protein</fullName>
    </submittedName>
</protein>
<organism evidence="1">
    <name type="scientific">marine metagenome</name>
    <dbReference type="NCBI Taxonomy" id="408172"/>
    <lineage>
        <taxon>unclassified sequences</taxon>
        <taxon>metagenomes</taxon>
        <taxon>ecological metagenomes</taxon>
    </lineage>
</organism>
<feature type="non-terminal residue" evidence="1">
    <location>
        <position position="178"/>
    </location>
</feature>
<name>A0A382QA61_9ZZZZ</name>
<dbReference type="EMBL" id="UINC01112463">
    <property type="protein sequence ID" value="SVC81432.1"/>
    <property type="molecule type" value="Genomic_DNA"/>
</dbReference>
<gene>
    <name evidence="1" type="ORF">METZ01_LOCUS334286</name>
</gene>